<organism evidence="3 4">
    <name type="scientific">Desulfuribacillus stibiiarsenatis</name>
    <dbReference type="NCBI Taxonomy" id="1390249"/>
    <lineage>
        <taxon>Bacteria</taxon>
        <taxon>Bacillati</taxon>
        <taxon>Bacillota</taxon>
        <taxon>Desulfuribacillia</taxon>
        <taxon>Desulfuribacillales</taxon>
        <taxon>Desulfuribacillaceae</taxon>
        <taxon>Desulfuribacillus</taxon>
    </lineage>
</organism>
<sequence length="168" mass="18173">MTITGEVIIFFILAIIAIACAVLVITLERMAHMILSMVFTFLSIAGLYFLLRAEFIGVVQIIVYVGAMAILFVFGMMMTEHRVVAFTDEEPSKGHKSLSFIGVAALLGLILYGLSQFQLPTQAPQYVGSAHDIGLSLYGNYVIAFEAAAILLLVALVGAIVLARKEAE</sequence>
<feature type="transmembrane region" description="Helical" evidence="2">
    <location>
        <begin position="57"/>
        <end position="77"/>
    </location>
</feature>
<keyword evidence="2" id="KW-0520">NAD</keyword>
<reference evidence="3 4" key="1">
    <citation type="submission" date="2016-09" db="EMBL/GenBank/DDBJ databases">
        <title>Desulfuribacillus arsenicus sp. nov., an obligately anaerobic, dissimilatory arsenic- and antimonate-reducing bacterium isolated from anoxic sediments.</title>
        <authorList>
            <person name="Abin C.A."/>
            <person name="Hollibaugh J.T."/>
        </authorList>
    </citation>
    <scope>NUCLEOTIDE SEQUENCE [LARGE SCALE GENOMIC DNA]</scope>
    <source>
        <strain evidence="3 4">MLFW-2</strain>
    </source>
</reference>
<dbReference type="EC" id="7.1.1.-" evidence="2"/>
<dbReference type="GO" id="GO:0005886">
    <property type="term" value="C:plasma membrane"/>
    <property type="evidence" value="ECO:0007669"/>
    <property type="project" value="UniProtKB-SubCell"/>
</dbReference>
<dbReference type="STRING" id="1390249.BHU72_05015"/>
<dbReference type="GO" id="GO:0008137">
    <property type="term" value="F:NADH dehydrogenase (ubiquinone) activity"/>
    <property type="evidence" value="ECO:0007669"/>
    <property type="project" value="UniProtKB-UniRule"/>
</dbReference>
<dbReference type="PANTHER" id="PTHR33269">
    <property type="entry name" value="NADH-UBIQUINONE OXIDOREDUCTASE CHAIN 6"/>
    <property type="match status" value="1"/>
</dbReference>
<dbReference type="InterPro" id="IPR042106">
    <property type="entry name" value="Nuo/plastoQ_OxRdtase_6_NuoJ"/>
</dbReference>
<evidence type="ECO:0000256" key="2">
    <source>
        <dbReference type="RuleBase" id="RU004429"/>
    </source>
</evidence>
<keyword evidence="2" id="KW-1003">Cell membrane</keyword>
<keyword evidence="2" id="KW-1133">Transmembrane helix</keyword>
<evidence type="ECO:0000313" key="3">
    <source>
        <dbReference type="EMBL" id="OEH85448.1"/>
    </source>
</evidence>
<dbReference type="InterPro" id="IPR001457">
    <property type="entry name" value="NADH_UbQ/plastoQ_OxRdtase_su6"/>
</dbReference>
<evidence type="ECO:0000313" key="4">
    <source>
        <dbReference type="Proteomes" id="UP000095255"/>
    </source>
</evidence>
<feature type="transmembrane region" description="Helical" evidence="2">
    <location>
        <begin position="6"/>
        <end position="27"/>
    </location>
</feature>
<dbReference type="RefSeq" id="WP_069702275.1">
    <property type="nucleotide sequence ID" value="NZ_MJAT01000022.1"/>
</dbReference>
<dbReference type="Proteomes" id="UP000095255">
    <property type="component" value="Unassembled WGS sequence"/>
</dbReference>
<dbReference type="EMBL" id="MJAT01000022">
    <property type="protein sequence ID" value="OEH85448.1"/>
    <property type="molecule type" value="Genomic_DNA"/>
</dbReference>
<feature type="transmembrane region" description="Helical" evidence="2">
    <location>
        <begin position="138"/>
        <end position="163"/>
    </location>
</feature>
<keyword evidence="2" id="KW-0812">Transmembrane</keyword>
<dbReference type="PANTHER" id="PTHR33269:SF17">
    <property type="entry name" value="NADH-UBIQUINONE OXIDOREDUCTASE CHAIN 6"/>
    <property type="match status" value="1"/>
</dbReference>
<dbReference type="Gene3D" id="1.20.120.1200">
    <property type="entry name" value="NADH-ubiquinone/plastoquinone oxidoreductase chain 6, subunit NuoJ"/>
    <property type="match status" value="1"/>
</dbReference>
<keyword evidence="2" id="KW-0472">Membrane</keyword>
<comment type="caution">
    <text evidence="3">The sequence shown here is derived from an EMBL/GenBank/DDBJ whole genome shotgun (WGS) entry which is preliminary data.</text>
</comment>
<gene>
    <name evidence="3" type="ORF">BHU72_05015</name>
</gene>
<keyword evidence="2" id="KW-0874">Quinone</keyword>
<proteinExistence type="inferred from homology"/>
<dbReference type="GO" id="GO:0048038">
    <property type="term" value="F:quinone binding"/>
    <property type="evidence" value="ECO:0007669"/>
    <property type="project" value="UniProtKB-UniRule"/>
</dbReference>
<dbReference type="Pfam" id="PF00499">
    <property type="entry name" value="Oxidored_q3"/>
    <property type="match status" value="1"/>
</dbReference>
<comment type="similarity">
    <text evidence="1 2">Belongs to the complex I subunit 6 family.</text>
</comment>
<name>A0A1E5L5Y6_9FIRM</name>
<comment type="function">
    <text evidence="2">NDH-1 shuttles electrons from NADH, via FMN and iron-sulfur (Fe-S) centers, to quinones in the respiratory chain. Couples the redox reaction to proton translocation (for every two electrons transferred, four hydrogen ions are translocated across the cytoplasmic membrane), and thus conserves the redox energy in a proton gradient.</text>
</comment>
<accession>A0A1E5L5Y6</accession>
<feature type="transmembrane region" description="Helical" evidence="2">
    <location>
        <begin position="34"/>
        <end position="51"/>
    </location>
</feature>
<protein>
    <recommendedName>
        <fullName evidence="2">NADH-quinone oxidoreductase subunit J</fullName>
        <ecNumber evidence="2">7.1.1.-</ecNumber>
    </recommendedName>
</protein>
<evidence type="ECO:0000256" key="1">
    <source>
        <dbReference type="ARBA" id="ARBA00005698"/>
    </source>
</evidence>
<keyword evidence="4" id="KW-1185">Reference proteome</keyword>
<comment type="subcellular location">
    <subcellularLocation>
        <location evidence="2">Cell membrane</location>
        <topology evidence="2">Multi-pass membrane protein</topology>
    </subcellularLocation>
</comment>
<dbReference type="AlphaFoldDB" id="A0A1E5L5Y6"/>
<comment type="catalytic activity">
    <reaction evidence="2">
        <text>a quinone + NADH + 5 H(+)(in) = a quinol + NAD(+) + 4 H(+)(out)</text>
        <dbReference type="Rhea" id="RHEA:57888"/>
        <dbReference type="ChEBI" id="CHEBI:15378"/>
        <dbReference type="ChEBI" id="CHEBI:24646"/>
        <dbReference type="ChEBI" id="CHEBI:57540"/>
        <dbReference type="ChEBI" id="CHEBI:57945"/>
        <dbReference type="ChEBI" id="CHEBI:132124"/>
    </reaction>
</comment>
<feature type="transmembrane region" description="Helical" evidence="2">
    <location>
        <begin position="98"/>
        <end position="118"/>
    </location>
</feature>
<dbReference type="NCBIfam" id="NF005168">
    <property type="entry name" value="PRK06638.2-3"/>
    <property type="match status" value="1"/>
</dbReference>